<keyword evidence="5" id="KW-0732">Signal</keyword>
<dbReference type="InterPro" id="IPR048328">
    <property type="entry name" value="Dyp_perox_C"/>
</dbReference>
<name>A0A7H2BIS3_9MICC</name>
<dbReference type="GO" id="GO:0005829">
    <property type="term" value="C:cytosol"/>
    <property type="evidence" value="ECO:0007669"/>
    <property type="project" value="TreeGrafter"/>
</dbReference>
<reference evidence="12 13" key="1">
    <citation type="submission" date="2020-09" db="EMBL/GenBank/DDBJ databases">
        <title>Investigation of environmental microbe.</title>
        <authorList>
            <person name="Ou Y."/>
            <person name="Kang Q."/>
        </authorList>
    </citation>
    <scope>NUCLEOTIDE SEQUENCE [LARGE SCALE GENOMIC DNA]</scope>
    <source>
        <strain evidence="12 13">KJZ-9</strain>
    </source>
</reference>
<sequence length="449" mass="48521">MSHSEQPLQGTENSFSETAKAEQHSAQASASSTPLAGASRRAVVAGTVGLGVGVAATLGTQTALQSAQKSQPKDEAQPPLIGQRVPFFGSRQAGIETPAPTYASFVAVDLNNGIDKDGLERLLRILTDDAAHLTEGKTPVVDQEPELAQVAASLTVTLGFGERIFEIAGVKKPSWLQPLPAFEKIDQLQQQWNDGDLLLQFCADDRLTLAHAQRMLLKDVRSFGRVRWVQEGFRRAYGSEKPGQTMRNLFGQLDGTVNPTTEAGTMNEYVWGEADSLTPWEDGGTSVIIRRIHMNLDTWDQADRPAREDAVGRKLSNGAPLTGTNEHDVADLSATNELGFNVIAPYAHIRRASAQKPEEHILRRGYNYDMPVSDASGFSEHGQTSGGVSNSGLIFASYQADPVKQFVPIQRRLAELDMLNTWTVPIGSAVFAIPGGCQPGGFIGEKLFA</sequence>
<dbReference type="RefSeq" id="WP_190617092.1">
    <property type="nucleotide sequence ID" value="NZ_CP061538.1"/>
</dbReference>
<dbReference type="SUPFAM" id="SSF54909">
    <property type="entry name" value="Dimeric alpha+beta barrel"/>
    <property type="match status" value="1"/>
</dbReference>
<keyword evidence="2 12" id="KW-0575">Peroxidase</keyword>
<feature type="domain" description="Dyp-type peroxidase N-terminal" evidence="10">
    <location>
        <begin position="92"/>
        <end position="234"/>
    </location>
</feature>
<evidence type="ECO:0000256" key="7">
    <source>
        <dbReference type="ARBA" id="ARBA00023004"/>
    </source>
</evidence>
<accession>A0A7H2BIS3</accession>
<keyword evidence="4" id="KW-0479">Metal-binding</keyword>
<evidence type="ECO:0000259" key="10">
    <source>
        <dbReference type="Pfam" id="PF04261"/>
    </source>
</evidence>
<dbReference type="PROSITE" id="PS51404">
    <property type="entry name" value="DYP_PEROXIDASE"/>
    <property type="match status" value="1"/>
</dbReference>
<comment type="similarity">
    <text evidence="8">Belongs to the DyP-type peroxidase family.</text>
</comment>
<dbReference type="GO" id="GO:0046872">
    <property type="term" value="F:metal ion binding"/>
    <property type="evidence" value="ECO:0007669"/>
    <property type="project" value="UniProtKB-KW"/>
</dbReference>
<dbReference type="EMBL" id="CP061538">
    <property type="protein sequence ID" value="QNV39569.1"/>
    <property type="molecule type" value="Genomic_DNA"/>
</dbReference>
<feature type="domain" description="Dyp-type peroxidase C-terminal" evidence="11">
    <location>
        <begin position="246"/>
        <end position="437"/>
    </location>
</feature>
<evidence type="ECO:0000256" key="2">
    <source>
        <dbReference type="ARBA" id="ARBA00022559"/>
    </source>
</evidence>
<evidence type="ECO:0000256" key="6">
    <source>
        <dbReference type="ARBA" id="ARBA00023002"/>
    </source>
</evidence>
<keyword evidence="6" id="KW-0560">Oxidoreductase</keyword>
<gene>
    <name evidence="12" type="ORF">IDM48_09355</name>
</gene>
<evidence type="ECO:0000313" key="12">
    <source>
        <dbReference type="EMBL" id="QNV39569.1"/>
    </source>
</evidence>
<evidence type="ECO:0000256" key="9">
    <source>
        <dbReference type="SAM" id="MobiDB-lite"/>
    </source>
</evidence>
<dbReference type="InterPro" id="IPR011008">
    <property type="entry name" value="Dimeric_a/b-barrel"/>
</dbReference>
<dbReference type="NCBIfam" id="TIGR01413">
    <property type="entry name" value="Dyp_perox_fam"/>
    <property type="match status" value="1"/>
</dbReference>
<dbReference type="InterPro" id="IPR048327">
    <property type="entry name" value="Dyp_perox_N"/>
</dbReference>
<evidence type="ECO:0000313" key="13">
    <source>
        <dbReference type="Proteomes" id="UP000516421"/>
    </source>
</evidence>
<evidence type="ECO:0000256" key="5">
    <source>
        <dbReference type="ARBA" id="ARBA00022729"/>
    </source>
</evidence>
<keyword evidence="13" id="KW-1185">Reference proteome</keyword>
<protein>
    <submittedName>
        <fullName evidence="12">Dyp-type peroxidase</fullName>
    </submittedName>
</protein>
<dbReference type="AlphaFoldDB" id="A0A7H2BIS3"/>
<organism evidence="12 13">
    <name type="scientific">Rothia amarae</name>
    <dbReference type="NCBI Taxonomy" id="169480"/>
    <lineage>
        <taxon>Bacteria</taxon>
        <taxon>Bacillati</taxon>
        <taxon>Actinomycetota</taxon>
        <taxon>Actinomycetes</taxon>
        <taxon>Micrococcales</taxon>
        <taxon>Micrococcaceae</taxon>
        <taxon>Rothia</taxon>
    </lineage>
</organism>
<comment type="cofactor">
    <cofactor evidence="1">
        <name>heme b</name>
        <dbReference type="ChEBI" id="CHEBI:60344"/>
    </cofactor>
</comment>
<feature type="compositionally biased region" description="Polar residues" evidence="9">
    <location>
        <begin position="1"/>
        <end position="17"/>
    </location>
</feature>
<dbReference type="InterPro" id="IPR006314">
    <property type="entry name" value="Dyp_peroxidase"/>
</dbReference>
<dbReference type="Pfam" id="PF20628">
    <property type="entry name" value="Dyp_perox_C"/>
    <property type="match status" value="1"/>
</dbReference>
<evidence type="ECO:0000259" key="11">
    <source>
        <dbReference type="Pfam" id="PF20628"/>
    </source>
</evidence>
<evidence type="ECO:0000256" key="8">
    <source>
        <dbReference type="ARBA" id="ARBA00025737"/>
    </source>
</evidence>
<dbReference type="GO" id="GO:0020037">
    <property type="term" value="F:heme binding"/>
    <property type="evidence" value="ECO:0007669"/>
    <property type="project" value="InterPro"/>
</dbReference>
<evidence type="ECO:0000256" key="3">
    <source>
        <dbReference type="ARBA" id="ARBA00022617"/>
    </source>
</evidence>
<dbReference type="GO" id="GO:0004601">
    <property type="term" value="F:peroxidase activity"/>
    <property type="evidence" value="ECO:0007669"/>
    <property type="project" value="UniProtKB-KW"/>
</dbReference>
<dbReference type="Proteomes" id="UP000516421">
    <property type="component" value="Chromosome"/>
</dbReference>
<dbReference type="KEGG" id="rama:IDM48_09355"/>
<feature type="region of interest" description="Disordered" evidence="9">
    <location>
        <begin position="1"/>
        <end position="38"/>
    </location>
</feature>
<dbReference type="PANTHER" id="PTHR30521:SF4">
    <property type="entry name" value="DEFERROCHELATASE"/>
    <property type="match status" value="1"/>
</dbReference>
<dbReference type="Pfam" id="PF04261">
    <property type="entry name" value="Dyp_perox_N"/>
    <property type="match status" value="1"/>
</dbReference>
<evidence type="ECO:0000256" key="1">
    <source>
        <dbReference type="ARBA" id="ARBA00001970"/>
    </source>
</evidence>
<dbReference type="PANTHER" id="PTHR30521">
    <property type="entry name" value="DEFERROCHELATASE/PEROXIDASE"/>
    <property type="match status" value="1"/>
</dbReference>
<proteinExistence type="inferred from homology"/>
<keyword evidence="3" id="KW-0349">Heme</keyword>
<keyword evidence="7" id="KW-0408">Iron</keyword>
<evidence type="ECO:0000256" key="4">
    <source>
        <dbReference type="ARBA" id="ARBA00022723"/>
    </source>
</evidence>